<organism evidence="1 2">
    <name type="scientific">Potamilus streckersoni</name>
    <dbReference type="NCBI Taxonomy" id="2493646"/>
    <lineage>
        <taxon>Eukaryota</taxon>
        <taxon>Metazoa</taxon>
        <taxon>Spiralia</taxon>
        <taxon>Lophotrochozoa</taxon>
        <taxon>Mollusca</taxon>
        <taxon>Bivalvia</taxon>
        <taxon>Autobranchia</taxon>
        <taxon>Heteroconchia</taxon>
        <taxon>Palaeoheterodonta</taxon>
        <taxon>Unionida</taxon>
        <taxon>Unionoidea</taxon>
        <taxon>Unionidae</taxon>
        <taxon>Ambleminae</taxon>
        <taxon>Lampsilini</taxon>
        <taxon>Potamilus</taxon>
    </lineage>
</organism>
<reference evidence="1" key="1">
    <citation type="journal article" date="2021" name="Genome Biol. Evol.">
        <title>A High-Quality Reference Genome for a Parasitic Bivalve with Doubly Uniparental Inheritance (Bivalvia: Unionida).</title>
        <authorList>
            <person name="Smith C.H."/>
        </authorList>
    </citation>
    <scope>NUCLEOTIDE SEQUENCE</scope>
    <source>
        <strain evidence="1">CHS0354</strain>
    </source>
</reference>
<comment type="caution">
    <text evidence="1">The sequence shown here is derived from an EMBL/GenBank/DDBJ whole genome shotgun (WGS) entry which is preliminary data.</text>
</comment>
<gene>
    <name evidence="1" type="ORF">CHS0354_037218</name>
</gene>
<reference evidence="1" key="3">
    <citation type="submission" date="2023-05" db="EMBL/GenBank/DDBJ databases">
        <authorList>
            <person name="Smith C.H."/>
        </authorList>
    </citation>
    <scope>NUCLEOTIDE SEQUENCE</scope>
    <source>
        <strain evidence="1">CHS0354</strain>
        <tissue evidence="1">Mantle</tissue>
    </source>
</reference>
<dbReference type="AlphaFoldDB" id="A0AAE0W2K0"/>
<dbReference type="Proteomes" id="UP001195483">
    <property type="component" value="Unassembled WGS sequence"/>
</dbReference>
<reference evidence="1" key="2">
    <citation type="journal article" date="2021" name="Genome Biol. Evol.">
        <title>Developing a high-quality reference genome for a parasitic bivalve with doubly uniparental inheritance (Bivalvia: Unionida).</title>
        <authorList>
            <person name="Smith C.H."/>
        </authorList>
    </citation>
    <scope>NUCLEOTIDE SEQUENCE</scope>
    <source>
        <strain evidence="1">CHS0354</strain>
        <tissue evidence="1">Mantle</tissue>
    </source>
</reference>
<protein>
    <submittedName>
        <fullName evidence="1">Uncharacterized protein</fullName>
    </submittedName>
</protein>
<evidence type="ECO:0000313" key="2">
    <source>
        <dbReference type="Proteomes" id="UP001195483"/>
    </source>
</evidence>
<accession>A0AAE0W2K0</accession>
<sequence>MCDASGKVSNLEADEAHDLVCHTTAKCEDRDRPKEMYNRLLPNGDYGLDIALIQEGTKCKCIACSLHETITGAYNTSGISSRFSICGPDVAHQESTISRR</sequence>
<keyword evidence="2" id="KW-1185">Reference proteome</keyword>
<evidence type="ECO:0000313" key="1">
    <source>
        <dbReference type="EMBL" id="KAK3599743.1"/>
    </source>
</evidence>
<name>A0AAE0W2K0_9BIVA</name>
<proteinExistence type="predicted"/>
<dbReference type="EMBL" id="JAEAOA010002176">
    <property type="protein sequence ID" value="KAK3599743.1"/>
    <property type="molecule type" value="Genomic_DNA"/>
</dbReference>